<dbReference type="InterPro" id="IPR047629">
    <property type="entry name" value="IS1182_transpos"/>
</dbReference>
<accession>A0A6G7VQW6</accession>
<keyword evidence="4" id="KW-1185">Reference proteome</keyword>
<feature type="domain" description="Transposase InsH N-terminal" evidence="1">
    <location>
        <begin position="18"/>
        <end position="111"/>
    </location>
</feature>
<protein>
    <submittedName>
        <fullName evidence="3">IS1182 family transposase</fullName>
    </submittedName>
</protein>
<dbReference type="AlphaFoldDB" id="A0A6G7VQW6"/>
<evidence type="ECO:0000259" key="1">
    <source>
        <dbReference type="Pfam" id="PF05598"/>
    </source>
</evidence>
<name>A0A6G7VQW6_9RHOB</name>
<dbReference type="Proteomes" id="UP000500791">
    <property type="component" value="Plasmid unnamed3"/>
</dbReference>
<dbReference type="EMBL" id="CP049814">
    <property type="protein sequence ID" value="QIK42276.1"/>
    <property type="molecule type" value="Genomic_DNA"/>
</dbReference>
<evidence type="ECO:0000313" key="3">
    <source>
        <dbReference type="EMBL" id="QIK42276.1"/>
    </source>
</evidence>
<dbReference type="NCBIfam" id="NF033551">
    <property type="entry name" value="transpos_IS1182"/>
    <property type="match status" value="1"/>
</dbReference>
<evidence type="ECO:0000313" key="4">
    <source>
        <dbReference type="Proteomes" id="UP000500791"/>
    </source>
</evidence>
<dbReference type="PANTHER" id="PTHR33408">
    <property type="entry name" value="TRANSPOSASE"/>
    <property type="match status" value="1"/>
</dbReference>
<evidence type="ECO:0000259" key="2">
    <source>
        <dbReference type="Pfam" id="PF13751"/>
    </source>
</evidence>
<proteinExistence type="predicted"/>
<dbReference type="KEGG" id="mon:G8E03_15600"/>
<dbReference type="Pfam" id="PF05598">
    <property type="entry name" value="DUF772"/>
    <property type="match status" value="1"/>
</dbReference>
<feature type="domain" description="Transposase DDE" evidence="2">
    <location>
        <begin position="346"/>
        <end position="463"/>
    </location>
</feature>
<gene>
    <name evidence="3" type="ORF">G8E03_15600</name>
</gene>
<sequence>MRYMTGTPRSQSLLLPERVDDYVSPNNPVRFIDAFVDGIDLAAAGFARAKPKPTGRPGYDPADLLKLYIYGYLNRVRSSRRLEAETHRNLEVIWLMRHLKPDFKTIADFRKVNRSAFRDVFRQFVRLCRDLDLFGRELLAVDGTRIKAVNNSGKNFTKASLKRDLALIDKRLDHYLSSLGNADAEDGGNADVASKDDISKKIEAMKARRERLIGHQKTLEETGADQLSLTDPDARAMDRNTRVGVGYNIQIAVDVKHKLIAEQQVHSKVSDIGLLAATAVAAREALDVKCINVVADKGYFAIEDIEASEAGNAFPIVPRPRRGAAASRNLYVKERFQYDATADQYTCPGGQTLPPTGKKQYVRDGVFEQKYRNYRACKQCPIKRQCTGSDARTISRYENEEVLERMAERLAARPEALNQRRETVEHPFGSIKQWMGQGAFLSRRLDNVRGEFSLTALAYNIRRAITLVGVPTLIEAVRP</sequence>
<geneLocation type="plasmid" evidence="3 4">
    <name>unnamed3</name>
</geneLocation>
<dbReference type="Pfam" id="PF13751">
    <property type="entry name" value="DDE_Tnp_1_6"/>
    <property type="match status" value="1"/>
</dbReference>
<keyword evidence="3" id="KW-0614">Plasmid</keyword>
<dbReference type="InterPro" id="IPR025668">
    <property type="entry name" value="Tnp_DDE_dom"/>
</dbReference>
<dbReference type="InterPro" id="IPR008490">
    <property type="entry name" value="Transposase_InsH_N"/>
</dbReference>
<organism evidence="3 4">
    <name type="scientific">Pontivivens nitratireducens</name>
    <dbReference type="NCBI Taxonomy" id="2758038"/>
    <lineage>
        <taxon>Bacteria</taxon>
        <taxon>Pseudomonadati</taxon>
        <taxon>Pseudomonadota</taxon>
        <taxon>Alphaproteobacteria</taxon>
        <taxon>Rhodobacterales</taxon>
        <taxon>Paracoccaceae</taxon>
        <taxon>Pontivivens</taxon>
    </lineage>
</organism>
<dbReference type="PANTHER" id="PTHR33408:SF2">
    <property type="entry name" value="TRANSPOSASE DDE DOMAIN-CONTAINING PROTEIN"/>
    <property type="match status" value="1"/>
</dbReference>
<reference evidence="3 4" key="1">
    <citation type="submission" date="2020-03" db="EMBL/GenBank/DDBJ databases">
        <title>Complete genome sequence of Monaibacterium sp. ALG8 with diverse plasmids.</title>
        <authorList>
            <person name="Sun C."/>
        </authorList>
    </citation>
    <scope>NUCLEOTIDE SEQUENCE [LARGE SCALE GENOMIC DNA]</scope>
    <source>
        <strain evidence="3 4">ALG8</strain>
        <plasmid evidence="3 4">unnamed3</plasmid>
    </source>
</reference>